<protein>
    <recommendedName>
        <fullName evidence="1">Outer membrane protein beta-barrel domain-containing protein</fullName>
    </recommendedName>
</protein>
<dbReference type="SUPFAM" id="SSF56935">
    <property type="entry name" value="Porins"/>
    <property type="match status" value="1"/>
</dbReference>
<comment type="caution">
    <text evidence="2">The sequence shown here is derived from an EMBL/GenBank/DDBJ whole genome shotgun (WGS) entry which is preliminary data.</text>
</comment>
<sequence length="1031" mass="118015">MQAAQMVIVAISNAQIQVVLALILQLLCQQPRPICQEYTSVDSCSLLSVETYRNTYPLALYQLFHNIDMQYFLLFLGLLFSLPVFSQKDSIMVYGNIADAFTGAIIEDGTIDVLSPDSTVLFPGEWTYNIDDGVRTASLYYCKVPEEGNYILRLQHPNYFPLYFPITVKLGARNSGFVIIPQKALMRKCPKEQRLGEAVVRATKIKMVMKGDTLVYNADAFQLSQGSMLDALIEQLPGAQLNESGVITVNGKRVSSLLVNGRDFFRGDPKIALENLPAYMVNKVKVYEQQSDFEEMTGLKEIERPLVMDVNLKRQYSIGWIANAEAARGTKDKYLARLFALRFSDLSRLAIFGSINNTNDTRRPGAKGEWSPSYLPQGLQTSKTAGAEYSYENRHKTFEWTSNVDVTHTNNYTLTTYNHESFLPTQRSFSLSRLEANNHTTWFNTSHRFSLKKAVRQSGQISFNYDKNTNDATQRAGEVGANPFELVPNGEVLDELFRPGSTRLQQLARNRRYSLMRGNGENWRLSAPYQLRWSPFQQSGVNDFFSFNFSGVYDRHRARTFDHYRLEYLGAGSGTNDFRNRYRSAPSHHYNFNTEASYFMPIGAFWPTLSYKYSQDYCDANTNFYRLDRLAGWGANTDFALGMLPSTTADMMQALDAPNSGHSRLWQRRHQVSLRLEYRTKHQNRTTIAFQLPLRWELEHLLFDKVGQHFDRNRTQALFSPQVYLHQQFQKGETSHVFILNYSLSRAMPDFIYALELEDSSNPLYIQRGNAHLVPSTTQNLSFTMNTLKKYRKLYDLNLSYQRTSNALATERTYNPTTGGYVTHPVNVNGNWRTDGTFSTNGQFGTNKAFDWSNQSSFSYDHNVDMANVVGSTTHELSTIGSLYLRERLSVNYSQRGWHLGAKVQGSYNRMTGQRSDFKEISAWDYSYGLTARLPLPGKVGLSTDFTVFSRRGYTDTQLNTNHFIWNLRLERSILHGNLTFALDGFDLLHELSNVTRTVNAQGRTETYHNVIPSYFMLHAIYKFNLSPKTR</sequence>
<dbReference type="AlphaFoldDB" id="A0A7W5YFF9"/>
<feature type="domain" description="Outer membrane protein beta-barrel" evidence="1">
    <location>
        <begin position="688"/>
        <end position="862"/>
    </location>
</feature>
<dbReference type="RefSeq" id="WP_244957408.1">
    <property type="nucleotide sequence ID" value="NZ_JACICA010000002.1"/>
</dbReference>
<evidence type="ECO:0000313" key="3">
    <source>
        <dbReference type="Proteomes" id="UP000541425"/>
    </source>
</evidence>
<dbReference type="Proteomes" id="UP000541425">
    <property type="component" value="Unassembled WGS sequence"/>
</dbReference>
<gene>
    <name evidence="2" type="ORF">FHS60_000584</name>
</gene>
<dbReference type="Pfam" id="PF14905">
    <property type="entry name" value="OMP_b-brl_3"/>
    <property type="match status" value="1"/>
</dbReference>
<dbReference type="InterPro" id="IPR041700">
    <property type="entry name" value="OMP_b-brl_3"/>
</dbReference>
<proteinExistence type="predicted"/>
<dbReference type="EMBL" id="JACICA010000002">
    <property type="protein sequence ID" value="MBB3702131.1"/>
    <property type="molecule type" value="Genomic_DNA"/>
</dbReference>
<evidence type="ECO:0000313" key="2">
    <source>
        <dbReference type="EMBL" id="MBB3702131.1"/>
    </source>
</evidence>
<evidence type="ECO:0000259" key="1">
    <source>
        <dbReference type="Pfam" id="PF14905"/>
    </source>
</evidence>
<name>A0A7W5YFF9_9BACT</name>
<accession>A0A7W5YFF9</accession>
<organism evidence="2 3">
    <name type="scientific">Alloprevotella rava</name>
    <dbReference type="NCBI Taxonomy" id="671218"/>
    <lineage>
        <taxon>Bacteria</taxon>
        <taxon>Pseudomonadati</taxon>
        <taxon>Bacteroidota</taxon>
        <taxon>Bacteroidia</taxon>
        <taxon>Bacteroidales</taxon>
        <taxon>Prevotellaceae</taxon>
        <taxon>Alloprevotella</taxon>
    </lineage>
</organism>
<reference evidence="2 3" key="1">
    <citation type="submission" date="2020-08" db="EMBL/GenBank/DDBJ databases">
        <title>Genomic Encyclopedia of Type Strains, Phase IV (KMG-IV): sequencing the most valuable type-strain genomes for metagenomic binning, comparative biology and taxonomic classification.</title>
        <authorList>
            <person name="Goeker M."/>
        </authorList>
    </citation>
    <scope>NUCLEOTIDE SEQUENCE [LARGE SCALE GENOMIC DNA]</scope>
    <source>
        <strain evidence="2 3">DSM 22548</strain>
    </source>
</reference>